<dbReference type="EMBL" id="LT934118">
    <property type="protein sequence ID" value="VAI00525.1"/>
    <property type="molecule type" value="Genomic_DNA"/>
</dbReference>
<keyword evidence="5" id="KW-1185">Reference proteome</keyword>
<feature type="region of interest" description="Disordered" evidence="2">
    <location>
        <begin position="465"/>
        <end position="490"/>
    </location>
</feature>
<accession>A0A9R0W6J5</accession>
<organism evidence="4 5">
    <name type="scientific">Triticum turgidum subsp. durum</name>
    <name type="common">Durum wheat</name>
    <name type="synonym">Triticum durum</name>
    <dbReference type="NCBI Taxonomy" id="4567"/>
    <lineage>
        <taxon>Eukaryota</taxon>
        <taxon>Viridiplantae</taxon>
        <taxon>Streptophyta</taxon>
        <taxon>Embryophyta</taxon>
        <taxon>Tracheophyta</taxon>
        <taxon>Spermatophyta</taxon>
        <taxon>Magnoliopsida</taxon>
        <taxon>Liliopsida</taxon>
        <taxon>Poales</taxon>
        <taxon>Poaceae</taxon>
        <taxon>BOP clade</taxon>
        <taxon>Pooideae</taxon>
        <taxon>Triticodae</taxon>
        <taxon>Triticeae</taxon>
        <taxon>Triticinae</taxon>
        <taxon>Triticum</taxon>
    </lineage>
</organism>
<dbReference type="GO" id="GO:0008270">
    <property type="term" value="F:zinc ion binding"/>
    <property type="evidence" value="ECO:0007669"/>
    <property type="project" value="UniProtKB-KW"/>
</dbReference>
<evidence type="ECO:0000256" key="2">
    <source>
        <dbReference type="SAM" id="MobiDB-lite"/>
    </source>
</evidence>
<name>A0A9R0W6J5_TRITD</name>
<feature type="compositionally biased region" description="Polar residues" evidence="2">
    <location>
        <begin position="565"/>
        <end position="575"/>
    </location>
</feature>
<feature type="region of interest" description="Disordered" evidence="2">
    <location>
        <begin position="502"/>
        <end position="591"/>
    </location>
</feature>
<evidence type="ECO:0000256" key="1">
    <source>
        <dbReference type="PROSITE-ProRule" id="PRU00042"/>
    </source>
</evidence>
<feature type="domain" description="C2H2-type" evidence="3">
    <location>
        <begin position="65"/>
        <end position="87"/>
    </location>
</feature>
<protein>
    <recommendedName>
        <fullName evidence="3">C2H2-type domain-containing protein</fullName>
    </recommendedName>
</protein>
<dbReference type="PROSITE" id="PS00028">
    <property type="entry name" value="ZINC_FINGER_C2H2_1"/>
    <property type="match status" value="1"/>
</dbReference>
<dbReference type="PROSITE" id="PS50157">
    <property type="entry name" value="ZINC_FINGER_C2H2_2"/>
    <property type="match status" value="1"/>
</dbReference>
<feature type="region of interest" description="Disordered" evidence="2">
    <location>
        <begin position="303"/>
        <end position="353"/>
    </location>
</feature>
<dbReference type="InterPro" id="IPR013087">
    <property type="entry name" value="Znf_C2H2_type"/>
</dbReference>
<feature type="region of interest" description="Disordered" evidence="2">
    <location>
        <begin position="430"/>
        <end position="450"/>
    </location>
</feature>
<feature type="compositionally biased region" description="Polar residues" evidence="2">
    <location>
        <begin position="378"/>
        <end position="394"/>
    </location>
</feature>
<keyword evidence="1" id="KW-0863">Zinc-finger</keyword>
<reference evidence="4 5" key="1">
    <citation type="submission" date="2017-09" db="EMBL/GenBank/DDBJ databases">
        <authorList>
            <consortium name="International Durum Wheat Genome Sequencing Consortium (IDWGSC)"/>
            <person name="Milanesi L."/>
        </authorList>
    </citation>
    <scope>NUCLEOTIDE SEQUENCE [LARGE SCALE GENOMIC DNA]</scope>
    <source>
        <strain evidence="5">cv. Svevo</strain>
    </source>
</reference>
<keyword evidence="1" id="KW-0862">Zinc</keyword>
<dbReference type="PANTHER" id="PTHR36055">
    <property type="entry name" value="C2H2-LIKE ZINC FINGER PROTEIN"/>
    <property type="match status" value="1"/>
</dbReference>
<evidence type="ECO:0000259" key="3">
    <source>
        <dbReference type="PROSITE" id="PS50157"/>
    </source>
</evidence>
<dbReference type="AlphaFoldDB" id="A0A9R0W6J5"/>
<feature type="region of interest" description="Disordered" evidence="2">
    <location>
        <begin position="371"/>
        <end position="415"/>
    </location>
</feature>
<gene>
    <name evidence="4" type="ORF">TRITD_4Bv1G000990</name>
</gene>
<evidence type="ECO:0000313" key="5">
    <source>
        <dbReference type="Proteomes" id="UP000324705"/>
    </source>
</evidence>
<keyword evidence="1" id="KW-0479">Metal-binding</keyword>
<dbReference type="Gramene" id="TRITD4Bv1G000990.2">
    <property type="protein sequence ID" value="TRITD4Bv1G000990.2"/>
    <property type="gene ID" value="TRITD4Bv1G000990"/>
</dbReference>
<dbReference type="Proteomes" id="UP000324705">
    <property type="component" value="Chromosome 4B"/>
</dbReference>
<proteinExistence type="predicted"/>
<evidence type="ECO:0000313" key="4">
    <source>
        <dbReference type="EMBL" id="VAI00525.1"/>
    </source>
</evidence>
<dbReference type="PANTHER" id="PTHR36055:SF1">
    <property type="entry name" value="C2H2-LIKE ZINC FINGER PROTEIN"/>
    <property type="match status" value="1"/>
</dbReference>
<sequence>MAASGSGSVSGQIQPLKIPDAVVALAQAAAKANNNSSSNSAAAADATDKYLPGWPLFSPPKMQLTKCAKCPREFCSSVALRRHTRVHRRALKIDKDFPKNRDHLAAFWDKLTVGQAQAILSLEGVAIEETSALFILTSLSSWMCKPGYASLPLPYARAGNELLDLIQTAASRLPISSNELFIMLDEASENTFLCTNAADAACVQKFLFDGEVEKVATELKNVVACTSYILEQKLVEAWSADKAAEALRCQKLLVEEEDAAQKRQAEIMERKRMKKLRQKEQRLKDLKDEGTMVQLPQVVDAAASSPGIQSLEATSGPGLDEQGDPQYLRLSAPVPPSEDNGCNGEDANCGSGQEMDTGAVFREQAMATSNLDRVENHPPNSTVSGSSATASKHPSSVRHSRHREPNVGAATNKSKTWAWKVRTGVEERCPKGERDVDADQETAPLNTDKNSQVLIGSISVAIEDGGGCSQDSKDYHPAPPESNLNTLNDPVAEAMQPVSHDENACEDANGGTITPAAEDRSPSSVVTDESGSVGGNPESAEGVGLRQGTVSSGQEARKNVYLGNQEESLGTNSYPGSLERVHRNFSGTADR</sequence>